<dbReference type="CDD" id="cd00093">
    <property type="entry name" value="HTH_XRE"/>
    <property type="match status" value="1"/>
</dbReference>
<sequence>MAGAVTTIDQTRQGGKARQAEPERAERPLLREVYGRVLRQERTRQGRTLTEVAGAAGVSTQYLSEIERGRKEPSSEVLGSVCDALGGSLIEFVGGVHRELLGRRTTPVTLAAADGSTLAAA</sequence>
<dbReference type="RefSeq" id="WP_344991615.1">
    <property type="nucleotide sequence ID" value="NZ_BAABFR010000009.1"/>
</dbReference>
<comment type="caution">
    <text evidence="4">The sequence shown here is derived from an EMBL/GenBank/DDBJ whole genome shotgun (WGS) entry which is preliminary data.</text>
</comment>
<dbReference type="InterPro" id="IPR010982">
    <property type="entry name" value="Lambda_DNA-bd_dom_sf"/>
</dbReference>
<keyword evidence="5" id="KW-1185">Reference proteome</keyword>
<dbReference type="PROSITE" id="PS50943">
    <property type="entry name" value="HTH_CROC1"/>
    <property type="match status" value="1"/>
</dbReference>
<dbReference type="EMBL" id="BAABFR010000009">
    <property type="protein sequence ID" value="GAA4386346.1"/>
    <property type="molecule type" value="Genomic_DNA"/>
</dbReference>
<dbReference type="InterPro" id="IPR050807">
    <property type="entry name" value="TransReg_Diox_bact_type"/>
</dbReference>
<evidence type="ECO:0000259" key="3">
    <source>
        <dbReference type="PROSITE" id="PS50943"/>
    </source>
</evidence>
<dbReference type="SMART" id="SM00530">
    <property type="entry name" value="HTH_XRE"/>
    <property type="match status" value="1"/>
</dbReference>
<proteinExistence type="predicted"/>
<dbReference type="InterPro" id="IPR001387">
    <property type="entry name" value="Cro/C1-type_HTH"/>
</dbReference>
<evidence type="ECO:0000313" key="4">
    <source>
        <dbReference type="EMBL" id="GAA4386346.1"/>
    </source>
</evidence>
<dbReference type="SUPFAM" id="SSF47413">
    <property type="entry name" value="lambda repressor-like DNA-binding domains"/>
    <property type="match status" value="1"/>
</dbReference>
<evidence type="ECO:0000313" key="5">
    <source>
        <dbReference type="Proteomes" id="UP001500635"/>
    </source>
</evidence>
<accession>A0ABP8J7A6</accession>
<gene>
    <name evidence="4" type="ORF">GCM10023147_09500</name>
</gene>
<evidence type="ECO:0000256" key="1">
    <source>
        <dbReference type="ARBA" id="ARBA00023125"/>
    </source>
</evidence>
<dbReference type="PANTHER" id="PTHR46797:SF1">
    <property type="entry name" value="METHYLPHOSPHONATE SYNTHASE"/>
    <property type="match status" value="1"/>
</dbReference>
<dbReference type="Pfam" id="PF01381">
    <property type="entry name" value="HTH_3"/>
    <property type="match status" value="1"/>
</dbReference>
<name>A0ABP8J7A6_9ACTN</name>
<dbReference type="Proteomes" id="UP001500635">
    <property type="component" value="Unassembled WGS sequence"/>
</dbReference>
<protein>
    <recommendedName>
        <fullName evidence="3">HTH cro/C1-type domain-containing protein</fullName>
    </recommendedName>
</protein>
<feature type="region of interest" description="Disordered" evidence="2">
    <location>
        <begin position="1"/>
        <end position="26"/>
    </location>
</feature>
<feature type="domain" description="HTH cro/C1-type" evidence="3">
    <location>
        <begin position="38"/>
        <end position="92"/>
    </location>
</feature>
<keyword evidence="1" id="KW-0238">DNA-binding</keyword>
<reference evidence="5" key="1">
    <citation type="journal article" date="2019" name="Int. J. Syst. Evol. Microbiol.">
        <title>The Global Catalogue of Microorganisms (GCM) 10K type strain sequencing project: providing services to taxonomists for standard genome sequencing and annotation.</title>
        <authorList>
            <consortium name="The Broad Institute Genomics Platform"/>
            <consortium name="The Broad Institute Genome Sequencing Center for Infectious Disease"/>
            <person name="Wu L."/>
            <person name="Ma J."/>
        </authorList>
    </citation>
    <scope>NUCLEOTIDE SEQUENCE [LARGE SCALE GENOMIC DNA]</scope>
    <source>
        <strain evidence="5">JCM 17688</strain>
    </source>
</reference>
<dbReference type="Gene3D" id="1.10.260.40">
    <property type="entry name" value="lambda repressor-like DNA-binding domains"/>
    <property type="match status" value="1"/>
</dbReference>
<evidence type="ECO:0000256" key="2">
    <source>
        <dbReference type="SAM" id="MobiDB-lite"/>
    </source>
</evidence>
<dbReference type="PANTHER" id="PTHR46797">
    <property type="entry name" value="HTH-TYPE TRANSCRIPTIONAL REGULATOR"/>
    <property type="match status" value="1"/>
</dbReference>
<organism evidence="4 5">
    <name type="scientific">Tsukamurella soli</name>
    <dbReference type="NCBI Taxonomy" id="644556"/>
    <lineage>
        <taxon>Bacteria</taxon>
        <taxon>Bacillati</taxon>
        <taxon>Actinomycetota</taxon>
        <taxon>Actinomycetes</taxon>
        <taxon>Mycobacteriales</taxon>
        <taxon>Tsukamurellaceae</taxon>
        <taxon>Tsukamurella</taxon>
    </lineage>
</organism>